<keyword evidence="1" id="KW-0472">Membrane</keyword>
<dbReference type="InterPro" id="IPR029365">
    <property type="entry name" value="TMEM238"/>
</dbReference>
<dbReference type="Pfam" id="PF15125">
    <property type="entry name" value="TMEM238"/>
    <property type="match status" value="1"/>
</dbReference>
<organism evidence="2 3">
    <name type="scientific">Erpetoichthys calabaricus</name>
    <name type="common">Rope fish</name>
    <name type="synonym">Calamoichthys calabaricus</name>
    <dbReference type="NCBI Taxonomy" id="27687"/>
    <lineage>
        <taxon>Eukaryota</taxon>
        <taxon>Metazoa</taxon>
        <taxon>Chordata</taxon>
        <taxon>Craniata</taxon>
        <taxon>Vertebrata</taxon>
        <taxon>Euteleostomi</taxon>
        <taxon>Actinopterygii</taxon>
        <taxon>Polypteriformes</taxon>
        <taxon>Polypteridae</taxon>
        <taxon>Erpetoichthys</taxon>
    </lineage>
</organism>
<feature type="transmembrane region" description="Helical" evidence="1">
    <location>
        <begin position="21"/>
        <end position="44"/>
    </location>
</feature>
<protein>
    <recommendedName>
        <fullName evidence="4">Transmembrane protein 238</fullName>
    </recommendedName>
</protein>
<proteinExistence type="predicted"/>
<dbReference type="AlphaFoldDB" id="A0A8C4TTT1"/>
<keyword evidence="3" id="KW-1185">Reference proteome</keyword>
<name>A0A8C4TTT1_ERPCA</name>
<dbReference type="GeneTree" id="ENSGT00940000162720"/>
<keyword evidence="1" id="KW-0812">Transmembrane</keyword>
<feature type="transmembrane region" description="Helical" evidence="1">
    <location>
        <begin position="56"/>
        <end position="75"/>
    </location>
</feature>
<dbReference type="PANTHER" id="PTHR28613:SF7">
    <property type="entry name" value="TRANSMEMBRANE PROTEIN 238"/>
    <property type="match status" value="1"/>
</dbReference>
<evidence type="ECO:0008006" key="4">
    <source>
        <dbReference type="Google" id="ProtNLM"/>
    </source>
</evidence>
<reference evidence="2" key="1">
    <citation type="submission" date="2021-06" db="EMBL/GenBank/DDBJ databases">
        <authorList>
            <consortium name="Wellcome Sanger Institute Data Sharing"/>
        </authorList>
    </citation>
    <scope>NUCLEOTIDE SEQUENCE [LARGE SCALE GENOMIC DNA]</scope>
</reference>
<reference evidence="2" key="3">
    <citation type="submission" date="2025-09" db="UniProtKB">
        <authorList>
            <consortium name="Ensembl"/>
        </authorList>
    </citation>
    <scope>IDENTIFICATION</scope>
</reference>
<sequence>MSAAPCGGACPMATKCMSRCFALFWLGVGFDVVGFILVLVGIFANVQYGGRFFGDFLIYTGAILIFLSLIWWILWYTGNIEVSLEELGKDPSAKKSRFAQWARKVSERLSKRGLKTLEEAAERMSIGRKEPVRGAVSAGSPSRVTWEVPNGYVYENGSMDVSTENEKTLELGTLKRTAGNGAPVGERLV</sequence>
<dbReference type="Proteomes" id="UP000694620">
    <property type="component" value="Chromosome 14"/>
</dbReference>
<dbReference type="PANTHER" id="PTHR28613">
    <property type="entry name" value="SI:CH211-232M10.4-RELATED"/>
    <property type="match status" value="1"/>
</dbReference>
<evidence type="ECO:0000313" key="2">
    <source>
        <dbReference type="Ensembl" id="ENSECRP00000034041.1"/>
    </source>
</evidence>
<reference evidence="2" key="2">
    <citation type="submission" date="2025-08" db="UniProtKB">
        <authorList>
            <consortium name="Ensembl"/>
        </authorList>
    </citation>
    <scope>IDENTIFICATION</scope>
</reference>
<keyword evidence="1" id="KW-1133">Transmembrane helix</keyword>
<evidence type="ECO:0000256" key="1">
    <source>
        <dbReference type="SAM" id="Phobius"/>
    </source>
</evidence>
<dbReference type="Ensembl" id="ENSECRT00000034776.1">
    <property type="protein sequence ID" value="ENSECRP00000034041.1"/>
    <property type="gene ID" value="ENSECRG00000022997.1"/>
</dbReference>
<evidence type="ECO:0000313" key="3">
    <source>
        <dbReference type="Proteomes" id="UP000694620"/>
    </source>
</evidence>
<accession>A0A8C4TTT1</accession>